<reference evidence="2" key="1">
    <citation type="submission" date="2021-07" db="EMBL/GenBank/DDBJ databases">
        <authorList>
            <person name="Branca A.L. A."/>
        </authorList>
    </citation>
    <scope>NUCLEOTIDE SEQUENCE</scope>
</reference>
<protein>
    <submittedName>
        <fullName evidence="2">Uncharacterized protein</fullName>
    </submittedName>
</protein>
<feature type="compositionally biased region" description="Basic residues" evidence="1">
    <location>
        <begin position="74"/>
        <end position="84"/>
    </location>
</feature>
<name>A0A9W4NUF2_9EURO</name>
<feature type="compositionally biased region" description="Basic and acidic residues" evidence="1">
    <location>
        <begin position="96"/>
        <end position="108"/>
    </location>
</feature>
<feature type="compositionally biased region" description="Low complexity" evidence="1">
    <location>
        <begin position="372"/>
        <end position="387"/>
    </location>
</feature>
<gene>
    <name evidence="2" type="ORF">PSALAMII_LOCUS8557</name>
</gene>
<feature type="region of interest" description="Disordered" evidence="1">
    <location>
        <begin position="68"/>
        <end position="115"/>
    </location>
</feature>
<evidence type="ECO:0000313" key="3">
    <source>
        <dbReference type="Proteomes" id="UP001152649"/>
    </source>
</evidence>
<feature type="region of interest" description="Disordered" evidence="1">
    <location>
        <begin position="339"/>
        <end position="483"/>
    </location>
</feature>
<evidence type="ECO:0000256" key="1">
    <source>
        <dbReference type="SAM" id="MobiDB-lite"/>
    </source>
</evidence>
<feature type="compositionally biased region" description="Basic and acidic residues" evidence="1">
    <location>
        <begin position="388"/>
        <end position="402"/>
    </location>
</feature>
<keyword evidence="3" id="KW-1185">Reference proteome</keyword>
<evidence type="ECO:0000313" key="2">
    <source>
        <dbReference type="EMBL" id="CAG8408426.1"/>
    </source>
</evidence>
<sequence>MPFGQTIAVIDKSGKVVSTSKQLFGVFSQAKNAYRDRKAGFQSERNAKLAEQQALEGLANYQIEDARTEVSGRSRARSRHGGRSRRAESHYDDDERTVVSRRESHYGDTRTIARRHTHHDVTLREAPRPTTARSNSEAHIDMDLAYGDASHAALSRYTPPEPQNDQKQLDGLVTRAQWLLEEAHCVHHGATATIAHLQKDPDAMAAVALTLAEISNLARKMAPSALTSLKAAAPAIFALLSSPQFLIAAGVGLGATVVMFGGYKIIQRIKGGTGAVEDNGEPAPPQQEAEMEELIEFNTEALSSVEMWRRGVADEQADSVGTSVDGEFITPTAAAMSGIDMANARERRDPRFKFDEDVSVASSRRSHRSRSTRAPTHAPSHAPSARSGRSERSERNERRSRAPSEAPSGFFGRSSSRSRAPSMAPSKTPSRAPSRGPSHAPSRAPSKIHSRAPSKAGTYVSETEKRPKEKKKGPSRLRLMFTS</sequence>
<dbReference type="EMBL" id="CAJVPG010000422">
    <property type="protein sequence ID" value="CAG8408426.1"/>
    <property type="molecule type" value="Genomic_DNA"/>
</dbReference>
<dbReference type="AlphaFoldDB" id="A0A9W4NUF2"/>
<organism evidence="2 3">
    <name type="scientific">Penicillium salamii</name>
    <dbReference type="NCBI Taxonomy" id="1612424"/>
    <lineage>
        <taxon>Eukaryota</taxon>
        <taxon>Fungi</taxon>
        <taxon>Dikarya</taxon>
        <taxon>Ascomycota</taxon>
        <taxon>Pezizomycotina</taxon>
        <taxon>Eurotiomycetes</taxon>
        <taxon>Eurotiomycetidae</taxon>
        <taxon>Eurotiales</taxon>
        <taxon>Aspergillaceae</taxon>
        <taxon>Penicillium</taxon>
    </lineage>
</organism>
<accession>A0A9W4NUF2</accession>
<dbReference type="OrthoDB" id="5402307at2759"/>
<proteinExistence type="predicted"/>
<dbReference type="Proteomes" id="UP001152649">
    <property type="component" value="Unassembled WGS sequence"/>
</dbReference>
<comment type="caution">
    <text evidence="2">The sequence shown here is derived from an EMBL/GenBank/DDBJ whole genome shotgun (WGS) entry which is preliminary data.</text>
</comment>
<feature type="compositionally biased region" description="Basic and acidic residues" evidence="1">
    <location>
        <begin position="343"/>
        <end position="356"/>
    </location>
</feature>
<feature type="compositionally biased region" description="Low complexity" evidence="1">
    <location>
        <begin position="403"/>
        <end position="426"/>
    </location>
</feature>